<dbReference type="HOGENOM" id="CLU_737568_0_0_9"/>
<dbReference type="eggNOG" id="COG1478">
    <property type="taxonomic scope" value="Bacteria"/>
</dbReference>
<dbReference type="STRING" id="644966.Tmar_0734"/>
<proteinExistence type="predicted"/>
<evidence type="ECO:0000256" key="1">
    <source>
        <dbReference type="SAM" id="MobiDB-lite"/>
    </source>
</evidence>
<feature type="compositionally biased region" description="Basic and acidic residues" evidence="1">
    <location>
        <begin position="60"/>
        <end position="70"/>
    </location>
</feature>
<organism evidence="2 3">
    <name type="scientific">Thermaerobacter marianensis (strain ATCC 700841 / DSM 12885 / JCM 10246 / 7p75a)</name>
    <dbReference type="NCBI Taxonomy" id="644966"/>
    <lineage>
        <taxon>Bacteria</taxon>
        <taxon>Bacillati</taxon>
        <taxon>Bacillota</taxon>
        <taxon>Clostridia</taxon>
        <taxon>Eubacteriales</taxon>
        <taxon>Clostridiales Family XVII. Incertae Sedis</taxon>
        <taxon>Thermaerobacter</taxon>
    </lineage>
</organism>
<keyword evidence="3" id="KW-1185">Reference proteome</keyword>
<accession>E6SI71</accession>
<evidence type="ECO:0000313" key="3">
    <source>
        <dbReference type="Proteomes" id="UP000008915"/>
    </source>
</evidence>
<dbReference type="RefSeq" id="WP_013495154.1">
    <property type="nucleotide sequence ID" value="NC_014831.1"/>
</dbReference>
<evidence type="ECO:0008006" key="4">
    <source>
        <dbReference type="Google" id="ProtNLM"/>
    </source>
</evidence>
<dbReference type="KEGG" id="tmr:Tmar_0734"/>
<dbReference type="AlphaFoldDB" id="E6SI71"/>
<feature type="compositionally biased region" description="Low complexity" evidence="1">
    <location>
        <begin position="124"/>
        <end position="133"/>
    </location>
</feature>
<evidence type="ECO:0000313" key="2">
    <source>
        <dbReference type="EMBL" id="ADU50849.1"/>
    </source>
</evidence>
<reference evidence="2 3" key="1">
    <citation type="journal article" date="2010" name="Stand. Genomic Sci.">
        <title>Complete genome sequence of Thermaerobacter marianensis type strain (7p75a).</title>
        <authorList>
            <person name="Han C."/>
            <person name="Gu W."/>
            <person name="Zhang X."/>
            <person name="Lapidus A."/>
            <person name="Nolan M."/>
            <person name="Copeland A."/>
            <person name="Lucas S."/>
            <person name="Del Rio T.G."/>
            <person name="Tice H."/>
            <person name="Cheng J.F."/>
            <person name="Tapia R."/>
            <person name="Goodwin L."/>
            <person name="Pitluck S."/>
            <person name="Pagani I."/>
            <person name="Ivanova N."/>
            <person name="Mavromatis K."/>
            <person name="Mikhailova N."/>
            <person name="Pati A."/>
            <person name="Chen A."/>
            <person name="Palaniappan K."/>
            <person name="Land M."/>
            <person name="Hauser L."/>
            <person name="Chang Y.J."/>
            <person name="Jeffries C.D."/>
            <person name="Schneider S."/>
            <person name="Rohde M."/>
            <person name="Goker M."/>
            <person name="Pukall R."/>
            <person name="Woyke T."/>
            <person name="Bristow J."/>
            <person name="Eisen J.A."/>
            <person name="Markowitz V."/>
            <person name="Hugenholtz P."/>
            <person name="Kyrpides N.C."/>
            <person name="Klenk H.P."/>
            <person name="Detter J.C."/>
        </authorList>
    </citation>
    <scope>NUCLEOTIDE SEQUENCE [LARGE SCALE GENOMIC DNA]</scope>
    <source>
        <strain evidence="3">ATCC 700841 / DSM 12885 / JCM 10246 / 7p75a</strain>
    </source>
</reference>
<dbReference type="OrthoDB" id="9763290at2"/>
<dbReference type="EMBL" id="CP002344">
    <property type="protein sequence ID" value="ADU50849.1"/>
    <property type="molecule type" value="Genomic_DNA"/>
</dbReference>
<protein>
    <recommendedName>
        <fullName evidence="4">Coenzyme F420:L-glutamate ligase-like domain-containing protein</fullName>
    </recommendedName>
</protein>
<dbReference type="Proteomes" id="UP000008915">
    <property type="component" value="Chromosome"/>
</dbReference>
<feature type="compositionally biased region" description="Low complexity" evidence="1">
    <location>
        <begin position="72"/>
        <end position="84"/>
    </location>
</feature>
<feature type="compositionally biased region" description="Basic and acidic residues" evidence="1">
    <location>
        <begin position="114"/>
        <end position="123"/>
    </location>
</feature>
<dbReference type="SUPFAM" id="SSF144010">
    <property type="entry name" value="CofE-like"/>
    <property type="match status" value="1"/>
</dbReference>
<reference evidence="3" key="2">
    <citation type="journal article" date="2010" name="Stand. Genomic Sci.">
        <title>Complete genome sequence of Thermaerobacter marianensis type strain (7p75aT).</title>
        <authorList>
            <person name="Han C."/>
            <person name="Gu W."/>
            <person name="Zhang X."/>
            <person name="Lapidus A."/>
            <person name="Nolan M."/>
            <person name="Copeland A."/>
            <person name="Lucas S."/>
            <person name="Glavina Del Rio T."/>
            <person name="Tice H."/>
            <person name="Cheng J."/>
            <person name="Tapia R."/>
            <person name="Goodwin L."/>
            <person name="Pitluck S."/>
            <person name="Pagani I."/>
            <person name="Ivanova N."/>
            <person name="Mavromatis K."/>
            <person name="Mikhailova N."/>
            <person name="Pati A."/>
            <person name="Chen A."/>
            <person name="Palaniappan K."/>
            <person name="Land M."/>
            <person name="Hauser L."/>
            <person name="Chang Y."/>
            <person name="Jeffries C."/>
            <person name="Schneider S."/>
            <person name="Rohde M."/>
            <person name="Goker M."/>
            <person name="Pukall R."/>
            <person name="Woyke T."/>
            <person name="Bristow J."/>
            <person name="Eisen J."/>
            <person name="Markowitz V."/>
            <person name="Hugenholtz P."/>
            <person name="Kyrpides N."/>
            <person name="Klenk H."/>
            <person name="Detter J."/>
        </authorList>
    </citation>
    <scope>NUCLEOTIDE SEQUENCE [LARGE SCALE GENOMIC DNA]</scope>
    <source>
        <strain evidence="3">ATCC 700841 / DSM 12885 / JCM 10246 / 7p75a</strain>
    </source>
</reference>
<gene>
    <name evidence="2" type="ordered locus">Tmar_0734</name>
</gene>
<feature type="region of interest" description="Disordered" evidence="1">
    <location>
        <begin position="1"/>
        <end position="133"/>
    </location>
</feature>
<sequence length="379" mass="40595">MPAEPTGSPAHTMDQPGMPLAGAVPSSAALEAETAPRARLPGEPLTFPGREPATLPRPDVGPDRWPREEPETVVAPAEVVEPAVYPRPEPETPAQPWREPGIEPGDPGTDPGDEPAREKDRAPKAGADAAAAVGRVPAAPATPREGEVFITRVRVGPYAYERIVVRTHWFQRGEDLATALRRYLAPHLRPGDHAIISETAVIAARGRMIPAHRVQPGRMATLLARYVRPTGWGPGLSVPQKMQVAIEETGRLRILAAAAAAALTRPLGIRGVFYHVAGTGARSLDGMRAGSPYEGWVIPPLRRAEAMAIAAELAQALGAPMHIVDINDNGGTIRASSHPFPWRLLLAILRDNPLGQGEQRCPVGIIRRWEGDFGLLGDE</sequence>
<name>E6SI71_THEM7</name>